<dbReference type="Gene3D" id="1.10.287.110">
    <property type="entry name" value="DnaJ domain"/>
    <property type="match status" value="1"/>
</dbReference>
<keyword evidence="4" id="KW-1185">Reference proteome</keyword>
<dbReference type="PROSITE" id="PS50076">
    <property type="entry name" value="DNAJ_2"/>
    <property type="match status" value="1"/>
</dbReference>
<dbReference type="GO" id="GO:0036503">
    <property type="term" value="P:ERAD pathway"/>
    <property type="evidence" value="ECO:0007669"/>
    <property type="project" value="TreeGrafter"/>
</dbReference>
<dbReference type="Pfam" id="PF00226">
    <property type="entry name" value="DnaJ"/>
    <property type="match status" value="1"/>
</dbReference>
<dbReference type="SMART" id="SM00271">
    <property type="entry name" value="DnaJ"/>
    <property type="match status" value="1"/>
</dbReference>
<dbReference type="InterPro" id="IPR051948">
    <property type="entry name" value="Hsp70_co-chaperone_J-domain"/>
</dbReference>
<comment type="caution">
    <text evidence="3">The sequence shown here is derived from an EMBL/GenBank/DDBJ whole genome shotgun (WGS) entry which is preliminary data.</text>
</comment>
<dbReference type="GO" id="GO:0051787">
    <property type="term" value="F:misfolded protein binding"/>
    <property type="evidence" value="ECO:0007669"/>
    <property type="project" value="TreeGrafter"/>
</dbReference>
<dbReference type="CDD" id="cd06257">
    <property type="entry name" value="DnaJ"/>
    <property type="match status" value="1"/>
</dbReference>
<dbReference type="EMBL" id="JANBQF010000329">
    <property type="protein sequence ID" value="KAJ2002165.1"/>
    <property type="molecule type" value="Genomic_DNA"/>
</dbReference>
<evidence type="ECO:0000313" key="3">
    <source>
        <dbReference type="EMBL" id="KAJ2002165.1"/>
    </source>
</evidence>
<gene>
    <name evidence="3" type="ORF">H4R26_003745</name>
</gene>
<dbReference type="InterPro" id="IPR036869">
    <property type="entry name" value="J_dom_sf"/>
</dbReference>
<keyword evidence="1" id="KW-0143">Chaperone</keyword>
<dbReference type="OrthoDB" id="436519at2759"/>
<dbReference type="PANTHER" id="PTHR44360">
    <property type="entry name" value="DNAJ HOMOLOG SUBFAMILY B MEMBER 9"/>
    <property type="match status" value="1"/>
</dbReference>
<dbReference type="GO" id="GO:0005783">
    <property type="term" value="C:endoplasmic reticulum"/>
    <property type="evidence" value="ECO:0007669"/>
    <property type="project" value="TreeGrafter"/>
</dbReference>
<feature type="domain" description="J" evidence="2">
    <location>
        <begin position="76"/>
        <end position="139"/>
    </location>
</feature>
<evidence type="ECO:0000259" key="2">
    <source>
        <dbReference type="PROSITE" id="PS50076"/>
    </source>
</evidence>
<sequence>MSSDFTGMLGWLFLPQFAANCTLKTAHWVLQRIAPRLVPHQSTKAYAVHQRISYVLVIVVYLAYTMWKTEQNLGANYYHILGLDPGSFSATQLRRNFRQVSLQLHPDKNPAGEQQFIVLQHAYKVLANPVTRFAYNHAGASAVVCQSCKSVSDYMMAAIPRRLGVYMAYTLGCVALQVFRIGKYGAYWQYIAIGSFAALELSMMTSQTDPAIVRALLELVPHRTSFELAQIMQQAMLCFFIALNQIGPQFIPQERNVSSLELAKELLAGMQTTNAEVSGKAKRLADMFSGTGLERHMVDEFKNELQLGMTLGSSPKFRDLYVEKLNASRQNLSE</sequence>
<dbReference type="GO" id="GO:0051087">
    <property type="term" value="F:protein-folding chaperone binding"/>
    <property type="evidence" value="ECO:0007669"/>
    <property type="project" value="TreeGrafter"/>
</dbReference>
<dbReference type="PANTHER" id="PTHR44360:SF1">
    <property type="entry name" value="DNAJ HOMOLOG SUBFAMILY B MEMBER 9"/>
    <property type="match status" value="1"/>
</dbReference>
<evidence type="ECO:0000256" key="1">
    <source>
        <dbReference type="ARBA" id="ARBA00023186"/>
    </source>
</evidence>
<accession>A0A9W8BHI4</accession>
<name>A0A9W8BHI4_9FUNG</name>
<evidence type="ECO:0000313" key="4">
    <source>
        <dbReference type="Proteomes" id="UP001150907"/>
    </source>
</evidence>
<organism evidence="3 4">
    <name type="scientific">Coemansia thaxteri</name>
    <dbReference type="NCBI Taxonomy" id="2663907"/>
    <lineage>
        <taxon>Eukaryota</taxon>
        <taxon>Fungi</taxon>
        <taxon>Fungi incertae sedis</taxon>
        <taxon>Zoopagomycota</taxon>
        <taxon>Kickxellomycotina</taxon>
        <taxon>Kickxellomycetes</taxon>
        <taxon>Kickxellales</taxon>
        <taxon>Kickxellaceae</taxon>
        <taxon>Coemansia</taxon>
    </lineage>
</organism>
<dbReference type="AlphaFoldDB" id="A0A9W8BHI4"/>
<reference evidence="3" key="1">
    <citation type="submission" date="2022-07" db="EMBL/GenBank/DDBJ databases">
        <title>Phylogenomic reconstructions and comparative analyses of Kickxellomycotina fungi.</title>
        <authorList>
            <person name="Reynolds N.K."/>
            <person name="Stajich J.E."/>
            <person name="Barry K."/>
            <person name="Grigoriev I.V."/>
            <person name="Crous P."/>
            <person name="Smith M.E."/>
        </authorList>
    </citation>
    <scope>NUCLEOTIDE SEQUENCE</scope>
    <source>
        <strain evidence="3">IMI 214461</strain>
    </source>
</reference>
<dbReference type="Proteomes" id="UP001150907">
    <property type="component" value="Unassembled WGS sequence"/>
</dbReference>
<proteinExistence type="predicted"/>
<dbReference type="SUPFAM" id="SSF46565">
    <property type="entry name" value="Chaperone J-domain"/>
    <property type="match status" value="1"/>
</dbReference>
<dbReference type="InterPro" id="IPR001623">
    <property type="entry name" value="DnaJ_domain"/>
</dbReference>
<protein>
    <recommendedName>
        <fullName evidence="2">J domain-containing protein</fullName>
    </recommendedName>
</protein>